<name>A0A1B1ME81_STRLN</name>
<evidence type="ECO:0000313" key="3">
    <source>
        <dbReference type="Proteomes" id="UP000092598"/>
    </source>
</evidence>
<dbReference type="GO" id="GO:0003677">
    <property type="term" value="F:DNA binding"/>
    <property type="evidence" value="ECO:0007669"/>
    <property type="project" value="InterPro"/>
</dbReference>
<organism evidence="2 3">
    <name type="scientific">Streptomyces lincolnensis</name>
    <dbReference type="NCBI Taxonomy" id="1915"/>
    <lineage>
        <taxon>Bacteria</taxon>
        <taxon>Bacillati</taxon>
        <taxon>Actinomycetota</taxon>
        <taxon>Actinomycetes</taxon>
        <taxon>Kitasatosporales</taxon>
        <taxon>Streptomycetaceae</taxon>
        <taxon>Streptomyces</taxon>
    </lineage>
</organism>
<dbReference type="SUPFAM" id="SSF47090">
    <property type="entry name" value="PGBD-like"/>
    <property type="match status" value="1"/>
</dbReference>
<proteinExistence type="predicted"/>
<dbReference type="SUPFAM" id="SSF53955">
    <property type="entry name" value="Lysozyme-like"/>
    <property type="match status" value="1"/>
</dbReference>
<dbReference type="InterPro" id="IPR036366">
    <property type="entry name" value="PGBDSf"/>
</dbReference>
<dbReference type="AlphaFoldDB" id="A0A1B1ME81"/>
<dbReference type="Pfam" id="PF01471">
    <property type="entry name" value="PG_binding_1"/>
    <property type="match status" value="1"/>
</dbReference>
<dbReference type="STRING" id="1915.SLINC_4478"/>
<protein>
    <submittedName>
        <fullName evidence="2">Peptidoglycan-binding domain 1 protein</fullName>
    </submittedName>
</protein>
<dbReference type="InterPro" id="IPR036365">
    <property type="entry name" value="PGBD-like_sf"/>
</dbReference>
<dbReference type="Gene3D" id="1.10.101.10">
    <property type="entry name" value="PGBD-like superfamily/PGBD"/>
    <property type="match status" value="1"/>
</dbReference>
<dbReference type="EMBL" id="CP016438">
    <property type="protein sequence ID" value="ANS66702.1"/>
    <property type="molecule type" value="Genomic_DNA"/>
</dbReference>
<accession>A0A1B1ME81</accession>
<dbReference type="Gene3D" id="1.10.260.40">
    <property type="entry name" value="lambda repressor-like DNA-binding domains"/>
    <property type="match status" value="1"/>
</dbReference>
<dbReference type="KEGG" id="sls:SLINC_4478"/>
<dbReference type="PATRIC" id="fig|1915.4.peg.4950"/>
<dbReference type="Proteomes" id="UP000092598">
    <property type="component" value="Chromosome"/>
</dbReference>
<dbReference type="InterPro" id="IPR001387">
    <property type="entry name" value="Cro/C1-type_HTH"/>
</dbReference>
<dbReference type="Pfam" id="PF13560">
    <property type="entry name" value="HTH_31"/>
    <property type="match status" value="1"/>
</dbReference>
<feature type="compositionally biased region" description="Acidic residues" evidence="1">
    <location>
        <begin position="88"/>
        <end position="111"/>
    </location>
</feature>
<dbReference type="RefSeq" id="WP_067436693.1">
    <property type="nucleotide sequence ID" value="NZ_CP016438.1"/>
</dbReference>
<dbReference type="CDD" id="cd00093">
    <property type="entry name" value="HTH_XRE"/>
    <property type="match status" value="1"/>
</dbReference>
<feature type="compositionally biased region" description="Pro residues" evidence="1">
    <location>
        <begin position="128"/>
        <end position="139"/>
    </location>
</feature>
<dbReference type="InterPro" id="IPR002477">
    <property type="entry name" value="Peptidoglycan-bd-like"/>
</dbReference>
<keyword evidence="3" id="KW-1185">Reference proteome</keyword>
<evidence type="ECO:0000313" key="2">
    <source>
        <dbReference type="EMBL" id="ANS66702.1"/>
    </source>
</evidence>
<dbReference type="InterPro" id="IPR010982">
    <property type="entry name" value="Lambda_DNA-bd_dom_sf"/>
</dbReference>
<feature type="region of interest" description="Disordered" evidence="1">
    <location>
        <begin position="84"/>
        <end position="145"/>
    </location>
</feature>
<dbReference type="InterPro" id="IPR023346">
    <property type="entry name" value="Lysozyme-like_dom_sf"/>
</dbReference>
<gene>
    <name evidence="2" type="ORF">SLINC_4478</name>
</gene>
<dbReference type="SUPFAM" id="SSF47413">
    <property type="entry name" value="lambda repressor-like DNA-binding domains"/>
    <property type="match status" value="1"/>
</dbReference>
<evidence type="ECO:0000256" key="1">
    <source>
        <dbReference type="SAM" id="MobiDB-lite"/>
    </source>
</evidence>
<sequence>MGSRPGEFDEFAACLRALKDRAGLSYGALARRTRISSSSLHRYCSGSYVPQDYGSAHRFATACGASPEELRRLHRLWALADAARESGVEGEQDTGQDDTDQDDTDQDDTDQDGTHGPDLDPDSNPDPAAAPPPASTPRPPWHRRTPHPLVTLALVLALGATAWGIAAVTGPGPTDDEERPLLSAKCAEPVSEGQRGTCVRETQRLLARTGAELDVDGDFGPQTLRRVTAFQVLSRIGVSGVVDGETKKALYASKVRMDSWSPAKVRQRVREVFRAVPDEAVDLADCQSRLDPLHVVPHTDGTRNWGLFQIPDAVLRKLGGTPREAMDPEWNIRAVHRLWTRTKNFGDLPHCDRATAPVPAPGEPDLVEASGGPPTAPPPDASAPPASTTAVCPAPGQRFKTLTDLRIYLVGPGRRLYYVPDAIVYFNLWDDWNGVAVVSADVFAECGWGEARELANASLVRRGSGGRTYIWDAWYGYRPIADRTAFDRYGFSKAKVRTRPSLSPVSADAMWR</sequence>
<reference evidence="2 3" key="1">
    <citation type="submission" date="2016-07" db="EMBL/GenBank/DDBJ databases">
        <title>Enhancement of antibiotic productionsby engineered nitrateutilization in actinobacteria.</title>
        <authorList>
            <person name="Meng S.C."/>
        </authorList>
    </citation>
    <scope>NUCLEOTIDE SEQUENCE [LARGE SCALE GENOMIC DNA]</scope>
    <source>
        <strain evidence="2 3">NRRL 2936</strain>
    </source>
</reference>
<feature type="region of interest" description="Disordered" evidence="1">
    <location>
        <begin position="352"/>
        <end position="390"/>
    </location>
</feature>
<dbReference type="SMART" id="SM00530">
    <property type="entry name" value="HTH_XRE"/>
    <property type="match status" value="1"/>
</dbReference>
<dbReference type="OrthoDB" id="7180791at2"/>